<keyword evidence="1" id="KW-1133">Transmembrane helix</keyword>
<keyword evidence="3" id="KW-1185">Reference proteome</keyword>
<reference evidence="2" key="1">
    <citation type="submission" date="2023-05" db="EMBL/GenBank/DDBJ databases">
        <title>Nepenthes gracilis genome sequencing.</title>
        <authorList>
            <person name="Fukushima K."/>
        </authorList>
    </citation>
    <scope>NUCLEOTIDE SEQUENCE</scope>
    <source>
        <strain evidence="2">SING2019-196</strain>
    </source>
</reference>
<keyword evidence="1" id="KW-0472">Membrane</keyword>
<comment type="caution">
    <text evidence="2">The sequence shown here is derived from an EMBL/GenBank/DDBJ whole genome shotgun (WGS) entry which is preliminary data.</text>
</comment>
<evidence type="ECO:0000313" key="3">
    <source>
        <dbReference type="Proteomes" id="UP001279734"/>
    </source>
</evidence>
<name>A0AAD3XNJ9_NEPGR</name>
<evidence type="ECO:0000256" key="1">
    <source>
        <dbReference type="SAM" id="Phobius"/>
    </source>
</evidence>
<accession>A0AAD3XNJ9</accession>
<protein>
    <submittedName>
        <fullName evidence="2">Uncharacterized protein</fullName>
    </submittedName>
</protein>
<keyword evidence="1" id="KW-0812">Transmembrane</keyword>
<evidence type="ECO:0000313" key="2">
    <source>
        <dbReference type="EMBL" id="GMH10816.1"/>
    </source>
</evidence>
<dbReference type="AlphaFoldDB" id="A0AAD3XNJ9"/>
<feature type="transmembrane region" description="Helical" evidence="1">
    <location>
        <begin position="21"/>
        <end position="42"/>
    </location>
</feature>
<gene>
    <name evidence="2" type="ORF">Nepgr_012657</name>
</gene>
<dbReference type="EMBL" id="BSYO01000010">
    <property type="protein sequence ID" value="GMH10816.1"/>
    <property type="molecule type" value="Genomic_DNA"/>
</dbReference>
<proteinExistence type="predicted"/>
<organism evidence="2 3">
    <name type="scientific">Nepenthes gracilis</name>
    <name type="common">Slender pitcher plant</name>
    <dbReference type="NCBI Taxonomy" id="150966"/>
    <lineage>
        <taxon>Eukaryota</taxon>
        <taxon>Viridiplantae</taxon>
        <taxon>Streptophyta</taxon>
        <taxon>Embryophyta</taxon>
        <taxon>Tracheophyta</taxon>
        <taxon>Spermatophyta</taxon>
        <taxon>Magnoliopsida</taxon>
        <taxon>eudicotyledons</taxon>
        <taxon>Gunneridae</taxon>
        <taxon>Pentapetalae</taxon>
        <taxon>Caryophyllales</taxon>
        <taxon>Nepenthaceae</taxon>
        <taxon>Nepenthes</taxon>
    </lineage>
</organism>
<sequence length="110" mass="12208">MKRIVKSCQEKIKNKKKFGRSLCLSGLRSAAYQVCFCCVAVLSHKVDRYVFIVAVSADPEHLAEEHDTVSTYMRRNTNQKWPAGSTNPNPNKLVVATLLGLIFVSLPSPG</sequence>
<dbReference type="Proteomes" id="UP001279734">
    <property type="component" value="Unassembled WGS sequence"/>
</dbReference>